<dbReference type="SUPFAM" id="SSF55154">
    <property type="entry name" value="CYTH-like phosphatases"/>
    <property type="match status" value="1"/>
</dbReference>
<name>A0A3L7AQT8_9HYPH</name>
<organism evidence="3 4">
    <name type="scientific">Xanthobacter tagetidis</name>
    <dbReference type="NCBI Taxonomy" id="60216"/>
    <lineage>
        <taxon>Bacteria</taxon>
        <taxon>Pseudomonadati</taxon>
        <taxon>Pseudomonadota</taxon>
        <taxon>Alphaproteobacteria</taxon>
        <taxon>Hyphomicrobiales</taxon>
        <taxon>Xanthobacteraceae</taxon>
        <taxon>Xanthobacter</taxon>
    </lineage>
</organism>
<keyword evidence="4" id="KW-1185">Reference proteome</keyword>
<evidence type="ECO:0000259" key="2">
    <source>
        <dbReference type="PROSITE" id="PS51707"/>
    </source>
</evidence>
<dbReference type="PROSITE" id="PS51707">
    <property type="entry name" value="CYTH"/>
    <property type="match status" value="1"/>
</dbReference>
<accession>A0A3L7AQT8</accession>
<dbReference type="InterPro" id="IPR023577">
    <property type="entry name" value="CYTH_domain"/>
</dbReference>
<proteinExistence type="predicted"/>
<dbReference type="SMART" id="SM01118">
    <property type="entry name" value="CYTH"/>
    <property type="match status" value="1"/>
</dbReference>
<evidence type="ECO:0000313" key="3">
    <source>
        <dbReference type="EMBL" id="RLP81768.1"/>
    </source>
</evidence>
<dbReference type="PIRSF" id="PIRSF016487">
    <property type="entry name" value="CYTH_UCP016487"/>
    <property type="match status" value="1"/>
</dbReference>
<dbReference type="PANTHER" id="PTHR40114:SF1">
    <property type="entry name" value="SLR0698 PROTEIN"/>
    <property type="match status" value="1"/>
</dbReference>
<reference evidence="3 4" key="1">
    <citation type="submission" date="2018-10" db="EMBL/GenBank/DDBJ databases">
        <title>Xanthobacter tagetidis genome sequencing and assembly.</title>
        <authorList>
            <person name="Maclea K.S."/>
            <person name="Goen A.E."/>
            <person name="Fatima S.A."/>
        </authorList>
    </citation>
    <scope>NUCLEOTIDE SEQUENCE [LARGE SCALE GENOMIC DNA]</scope>
    <source>
        <strain evidence="3 4">ATCC 700314</strain>
    </source>
</reference>
<feature type="active site" description="Proton acceptor" evidence="1">
    <location>
        <position position="29"/>
    </location>
</feature>
<dbReference type="InterPro" id="IPR012042">
    <property type="entry name" value="NeuTTM/CthTTM-like"/>
</dbReference>
<comment type="caution">
    <text evidence="3">The sequence shown here is derived from an EMBL/GenBank/DDBJ whole genome shotgun (WGS) entry which is preliminary data.</text>
</comment>
<dbReference type="Gene3D" id="2.40.320.10">
    <property type="entry name" value="Hypothetical Protein Pfu-838710-001"/>
    <property type="match status" value="1"/>
</dbReference>
<dbReference type="EMBL" id="RCTF01000001">
    <property type="protein sequence ID" value="RLP81768.1"/>
    <property type="molecule type" value="Genomic_DNA"/>
</dbReference>
<dbReference type="Pfam" id="PF01928">
    <property type="entry name" value="CYTH"/>
    <property type="match status" value="1"/>
</dbReference>
<sequence length="157" mass="17189">MSVEVERKFLVTSEAWRAGARACRIRQGYLCLGADATVRVRLADDAAFLTVKSRTEGISRAEYEYGIPFADGVAMLETLCTRPIIEKTRHFVDHGGRTWVIDVFGAHNDGLVVAEVELGHPDEVVDLPPWAGEEVTSDPRYRNSALVSAPLGSGCDI</sequence>
<protein>
    <submittedName>
        <fullName evidence="3">CYTH domain-containing protein</fullName>
    </submittedName>
</protein>
<dbReference type="OrthoDB" id="9805588at2"/>
<evidence type="ECO:0000313" key="4">
    <source>
        <dbReference type="Proteomes" id="UP000269692"/>
    </source>
</evidence>
<dbReference type="Proteomes" id="UP000269692">
    <property type="component" value="Unassembled WGS sequence"/>
</dbReference>
<feature type="domain" description="CYTH" evidence="2">
    <location>
        <begin position="2"/>
        <end position="148"/>
    </location>
</feature>
<gene>
    <name evidence="3" type="ORF">D9R14_01870</name>
</gene>
<evidence type="ECO:0000256" key="1">
    <source>
        <dbReference type="PIRSR" id="PIRSR016487-1"/>
    </source>
</evidence>
<dbReference type="RefSeq" id="WP_121621583.1">
    <property type="nucleotide sequence ID" value="NZ_JACIIW010000004.1"/>
</dbReference>
<dbReference type="PANTHER" id="PTHR40114">
    <property type="entry name" value="SLR0698 PROTEIN"/>
    <property type="match status" value="1"/>
</dbReference>
<dbReference type="CDD" id="cd07891">
    <property type="entry name" value="CYTH-like_CthTTM-like_1"/>
    <property type="match status" value="1"/>
</dbReference>
<dbReference type="AlphaFoldDB" id="A0A3L7AQT8"/>
<dbReference type="InterPro" id="IPR033469">
    <property type="entry name" value="CYTH-like_dom_sf"/>
</dbReference>